<dbReference type="InterPro" id="IPR023631">
    <property type="entry name" value="Amidase_dom"/>
</dbReference>
<evidence type="ECO:0000313" key="2">
    <source>
        <dbReference type="EMBL" id="MBB3066982.1"/>
    </source>
</evidence>
<dbReference type="PANTHER" id="PTHR11895">
    <property type="entry name" value="TRANSAMIDASE"/>
    <property type="match status" value="1"/>
</dbReference>
<keyword evidence="2" id="KW-0808">Transferase</keyword>
<comment type="caution">
    <text evidence="2">The sequence shown here is derived from an EMBL/GenBank/DDBJ whole genome shotgun (WGS) entry which is preliminary data.</text>
</comment>
<dbReference type="EMBL" id="JACHXA010000013">
    <property type="protein sequence ID" value="MBB3066982.1"/>
    <property type="molecule type" value="Genomic_DNA"/>
</dbReference>
<dbReference type="InterPro" id="IPR000120">
    <property type="entry name" value="Amidase"/>
</dbReference>
<evidence type="ECO:0000313" key="3">
    <source>
        <dbReference type="Proteomes" id="UP000581135"/>
    </source>
</evidence>
<dbReference type="GO" id="GO:0016740">
    <property type="term" value="F:transferase activity"/>
    <property type="evidence" value="ECO:0007669"/>
    <property type="project" value="UniProtKB-KW"/>
</dbReference>
<reference evidence="2 3" key="1">
    <citation type="submission" date="2020-08" db="EMBL/GenBank/DDBJ databases">
        <title>Genomic Encyclopedia of Type Strains, Phase III (KMG-III): the genomes of soil and plant-associated and newly described type strains.</title>
        <authorList>
            <person name="Whitman W."/>
        </authorList>
    </citation>
    <scope>NUCLEOTIDE SEQUENCE [LARGE SCALE GENOMIC DNA]</scope>
    <source>
        <strain evidence="2 3">CECT 8803</strain>
    </source>
</reference>
<dbReference type="Gene3D" id="3.90.1300.10">
    <property type="entry name" value="Amidase signature (AS) domain"/>
    <property type="match status" value="1"/>
</dbReference>
<sequence length="430" mass="46360">MTDTISDESILDLSAVAAAEAVHKGRLTPYQIEEAQRRQIIVRDVEVQAWVRLAASRGSTVSSADGIWPLSGVSVGVKDIFDTVDMPTANGSSIFATRQPERDAWIVERLRRAGATILGKTHTTEFAYFHPAPTQNPLNPKLTPGGSSSGSAAAVADGMVPVALGSQTAGSTIRPAAFCGIFGFKPTHGLVSLDGTMCLAQSLDTLGLFARHPGDLALVMSALTDSPWDIRLSDVLPYRFAIFRGPHWDQASPEVVELFDRLAEELPRLTSCRFVNRISGFESLTAAQETVMARETFKNFQSVLQAHSEQISTAFRDLCRIGAAVSDLDYRKAQLCRSKCYCALRETLAPGELILTPAAPGTAPQRHTGTGDPIFNRLWTLLGVPCVSVPVHRSSRLPLAVQVIGGRGEDQAVLRAAEWLSQALPSVLIC</sequence>
<dbReference type="AlphaFoldDB" id="A0A839SWV3"/>
<feature type="domain" description="Amidase" evidence="1">
    <location>
        <begin position="64"/>
        <end position="414"/>
    </location>
</feature>
<accession>A0A839SWV3</accession>
<dbReference type="SUPFAM" id="SSF75304">
    <property type="entry name" value="Amidase signature (AS) enzymes"/>
    <property type="match status" value="1"/>
</dbReference>
<dbReference type="PANTHER" id="PTHR11895:SF151">
    <property type="entry name" value="GLUTAMYL-TRNA(GLN) AMIDOTRANSFERASE SUBUNIT A"/>
    <property type="match status" value="1"/>
</dbReference>
<dbReference type="InterPro" id="IPR036928">
    <property type="entry name" value="AS_sf"/>
</dbReference>
<organism evidence="2 3">
    <name type="scientific">Limibacillus halophilus</name>
    <dbReference type="NCBI Taxonomy" id="1579333"/>
    <lineage>
        <taxon>Bacteria</taxon>
        <taxon>Pseudomonadati</taxon>
        <taxon>Pseudomonadota</taxon>
        <taxon>Alphaproteobacteria</taxon>
        <taxon>Rhodospirillales</taxon>
        <taxon>Rhodovibrionaceae</taxon>
        <taxon>Limibacillus</taxon>
    </lineage>
</organism>
<dbReference type="Proteomes" id="UP000581135">
    <property type="component" value="Unassembled WGS sequence"/>
</dbReference>
<proteinExistence type="predicted"/>
<protein>
    <submittedName>
        <fullName evidence="2">Asp-tRNA(Asn)/Glu-tRNA(Gln) amidotransferase A subunit family amidase</fullName>
    </submittedName>
</protein>
<dbReference type="RefSeq" id="WP_183417810.1">
    <property type="nucleotide sequence ID" value="NZ_JACHXA010000013.1"/>
</dbReference>
<dbReference type="Pfam" id="PF01425">
    <property type="entry name" value="Amidase"/>
    <property type="match status" value="1"/>
</dbReference>
<gene>
    <name evidence="2" type="ORF">FHR98_003299</name>
</gene>
<evidence type="ECO:0000259" key="1">
    <source>
        <dbReference type="Pfam" id="PF01425"/>
    </source>
</evidence>
<name>A0A839SWV3_9PROT</name>
<keyword evidence="3" id="KW-1185">Reference proteome</keyword>